<dbReference type="AlphaFoldDB" id="A0A1C7NH46"/>
<dbReference type="InterPro" id="IPR032675">
    <property type="entry name" value="LRR_dom_sf"/>
</dbReference>
<reference evidence="1 2" key="1">
    <citation type="submission" date="2016-03" db="EMBL/GenBank/DDBJ databases">
        <title>Choanephora cucurbitarum.</title>
        <authorList>
            <person name="Min B."/>
            <person name="Park H."/>
            <person name="Park J.-H."/>
            <person name="Shin H.-D."/>
            <person name="Choi I.-G."/>
        </authorList>
    </citation>
    <scope>NUCLEOTIDE SEQUENCE [LARGE SCALE GENOMIC DNA]</scope>
    <source>
        <strain evidence="1 2">KUS-F28377</strain>
    </source>
</reference>
<dbReference type="Proteomes" id="UP000093000">
    <property type="component" value="Unassembled WGS sequence"/>
</dbReference>
<dbReference type="SUPFAM" id="SSF52047">
    <property type="entry name" value="RNI-like"/>
    <property type="match status" value="1"/>
</dbReference>
<keyword evidence="2" id="KW-1185">Reference proteome</keyword>
<sequence>MVCTLPLEIYNAIAVHLSCKEYIQLVQVNRVFHQTFVKFLFKSVAINNNIQLKELVNDSKYHPFVWHLKVETDTLRDSDIDRIQGSLSHLRSIHLDMSFCHARSFQSFQHLSSLSLDSMPFAMHHISQLSVPPNLESLVMKFKARFTLDTDALEYIHAMCPVLKSLVIEGIHDISLRHEKLQQTAPANTMQRLMIKASHSSYQTCTCLTYIGNKYPNIVSLKLEHNFQPHLEPSNEQYPAEFCDWFLSSCPQLAYLELKDSMLYLPLFRKLRERQDTCLSIIYQDVYMSDDFLGACELNPTDFYAVKKLDICLMFFSEDSLELIGNACINLSQLTLRGSEMDRRDSFKISMVLDYFPNLKKLDMVWLELLTDKHMPMTARHPLEEISIANCCLIDGFFHSVSNCCLYLKRLSICKAGFQYQRDEVCIDLQQQELDSVEIQCVSTAHINQIVQLFHIQSQAKSDWYCVNKYKAHMKSIPELAESIEQLSASDALVLTKMLSQHPSQWQDLLFFAYSCPSGLFKNEAILAALTAGCLKLRCQSIGSLSINDTNVF</sequence>
<dbReference type="InParanoid" id="A0A1C7NH46"/>
<evidence type="ECO:0008006" key="3">
    <source>
        <dbReference type="Google" id="ProtNLM"/>
    </source>
</evidence>
<gene>
    <name evidence="1" type="ORF">A0J61_03499</name>
</gene>
<proteinExistence type="predicted"/>
<dbReference type="OrthoDB" id="2242133at2759"/>
<dbReference type="Gene3D" id="3.80.10.10">
    <property type="entry name" value="Ribonuclease Inhibitor"/>
    <property type="match status" value="2"/>
</dbReference>
<evidence type="ECO:0000313" key="2">
    <source>
        <dbReference type="Proteomes" id="UP000093000"/>
    </source>
</evidence>
<organism evidence="1 2">
    <name type="scientific">Choanephora cucurbitarum</name>
    <dbReference type="NCBI Taxonomy" id="101091"/>
    <lineage>
        <taxon>Eukaryota</taxon>
        <taxon>Fungi</taxon>
        <taxon>Fungi incertae sedis</taxon>
        <taxon>Mucoromycota</taxon>
        <taxon>Mucoromycotina</taxon>
        <taxon>Mucoromycetes</taxon>
        <taxon>Mucorales</taxon>
        <taxon>Mucorineae</taxon>
        <taxon>Choanephoraceae</taxon>
        <taxon>Choanephoroideae</taxon>
        <taxon>Choanephora</taxon>
    </lineage>
</organism>
<dbReference type="EMBL" id="LUGH01000152">
    <property type="protein sequence ID" value="OBZ88451.1"/>
    <property type="molecule type" value="Genomic_DNA"/>
</dbReference>
<accession>A0A1C7NH46</accession>
<comment type="caution">
    <text evidence="1">The sequence shown here is derived from an EMBL/GenBank/DDBJ whole genome shotgun (WGS) entry which is preliminary data.</text>
</comment>
<protein>
    <recommendedName>
        <fullName evidence="3">F-box domain-containing protein</fullName>
    </recommendedName>
</protein>
<evidence type="ECO:0000313" key="1">
    <source>
        <dbReference type="EMBL" id="OBZ88451.1"/>
    </source>
</evidence>
<name>A0A1C7NH46_9FUNG</name>